<dbReference type="InterPro" id="IPR036388">
    <property type="entry name" value="WH-like_DNA-bd_sf"/>
</dbReference>
<evidence type="ECO:0000313" key="3">
    <source>
        <dbReference type="Proteomes" id="UP001185012"/>
    </source>
</evidence>
<proteinExistence type="predicted"/>
<keyword evidence="3" id="KW-1185">Reference proteome</keyword>
<feature type="domain" description="RNA polymerase sigma factor 70 region 4 type 2" evidence="1">
    <location>
        <begin position="112"/>
        <end position="152"/>
    </location>
</feature>
<dbReference type="RefSeq" id="WP_309864153.1">
    <property type="nucleotide sequence ID" value="NZ_JAVDQG010000003.1"/>
</dbReference>
<dbReference type="SUPFAM" id="SSF88659">
    <property type="entry name" value="Sigma3 and sigma4 domains of RNA polymerase sigma factors"/>
    <property type="match status" value="1"/>
</dbReference>
<dbReference type="EMBL" id="JAVDQG010000003">
    <property type="protein sequence ID" value="MDR6225446.1"/>
    <property type="molecule type" value="Genomic_DNA"/>
</dbReference>
<dbReference type="InterPro" id="IPR013249">
    <property type="entry name" value="RNA_pol_sigma70_r4_t2"/>
</dbReference>
<organism evidence="2 3">
    <name type="scientific">Desmospora profundinema</name>
    <dbReference type="NCBI Taxonomy" id="1571184"/>
    <lineage>
        <taxon>Bacteria</taxon>
        <taxon>Bacillati</taxon>
        <taxon>Bacillota</taxon>
        <taxon>Bacilli</taxon>
        <taxon>Bacillales</taxon>
        <taxon>Thermoactinomycetaceae</taxon>
        <taxon>Desmospora</taxon>
    </lineage>
</organism>
<reference evidence="2 3" key="1">
    <citation type="submission" date="2023-07" db="EMBL/GenBank/DDBJ databases">
        <title>Genomic Encyclopedia of Type Strains, Phase IV (KMG-IV): sequencing the most valuable type-strain genomes for metagenomic binning, comparative biology and taxonomic classification.</title>
        <authorList>
            <person name="Goeker M."/>
        </authorList>
    </citation>
    <scope>NUCLEOTIDE SEQUENCE [LARGE SCALE GENOMIC DNA]</scope>
    <source>
        <strain evidence="2 3">DSM 45903</strain>
    </source>
</reference>
<protein>
    <submittedName>
        <fullName evidence="2">RNA polymerase sigma-70 factor (ECF subfamily)</fullName>
    </submittedName>
</protein>
<dbReference type="Pfam" id="PF08281">
    <property type="entry name" value="Sigma70_r4_2"/>
    <property type="match status" value="1"/>
</dbReference>
<sequence>MKEWIQEYRESLERVRKAKKNLPKGPRGEADRRLLNDMERDLVWVIEWLSNGCQPGNRRGMENRSYDQREVLWSRLSEKAKRKIEWRENLKPAGTSRSPQWLEQLPKLLSDSEYEAFVAVRGQALSFGRAASLLHCSKSTVQSYVRRAEKKLRQAVAEGRLHPGDSSGLKRVR</sequence>
<comment type="caution">
    <text evidence="2">The sequence shown here is derived from an EMBL/GenBank/DDBJ whole genome shotgun (WGS) entry which is preliminary data.</text>
</comment>
<name>A0ABU1IKZ6_9BACL</name>
<dbReference type="InterPro" id="IPR013324">
    <property type="entry name" value="RNA_pol_sigma_r3/r4-like"/>
</dbReference>
<dbReference type="Gene3D" id="1.10.10.10">
    <property type="entry name" value="Winged helix-like DNA-binding domain superfamily/Winged helix DNA-binding domain"/>
    <property type="match status" value="1"/>
</dbReference>
<evidence type="ECO:0000259" key="1">
    <source>
        <dbReference type="Pfam" id="PF08281"/>
    </source>
</evidence>
<gene>
    <name evidence="2" type="ORF">JOE21_001444</name>
</gene>
<evidence type="ECO:0000313" key="2">
    <source>
        <dbReference type="EMBL" id="MDR6225446.1"/>
    </source>
</evidence>
<accession>A0ABU1IKZ6</accession>
<dbReference type="Proteomes" id="UP001185012">
    <property type="component" value="Unassembled WGS sequence"/>
</dbReference>